<evidence type="ECO:0000256" key="2">
    <source>
        <dbReference type="ARBA" id="ARBA00001936"/>
    </source>
</evidence>
<evidence type="ECO:0000256" key="3">
    <source>
        <dbReference type="ARBA" id="ARBA00001946"/>
    </source>
</evidence>
<name>A0A239HNN8_9BURK</name>
<keyword evidence="9" id="KW-0547">Nucleotide-binding</keyword>
<keyword evidence="16" id="KW-0346">Stress response</keyword>
<dbReference type="GO" id="GO:0004721">
    <property type="term" value="F:phosphoprotein phosphatase activity"/>
    <property type="evidence" value="ECO:0007669"/>
    <property type="project" value="UniProtKB-KW"/>
</dbReference>
<evidence type="ECO:0000256" key="6">
    <source>
        <dbReference type="ARBA" id="ARBA00022475"/>
    </source>
</evidence>
<dbReference type="SUPFAM" id="SSF158472">
    <property type="entry name" value="HAMP domain-like"/>
    <property type="match status" value="1"/>
</dbReference>
<dbReference type="GO" id="GO:0000155">
    <property type="term" value="F:phosphorelay sensor kinase activity"/>
    <property type="evidence" value="ECO:0007669"/>
    <property type="project" value="InterPro"/>
</dbReference>
<evidence type="ECO:0000256" key="17">
    <source>
        <dbReference type="ARBA" id="ARBA00023026"/>
    </source>
</evidence>
<comment type="subcellular location">
    <subcellularLocation>
        <location evidence="4">Cell membrane</location>
        <topology evidence="4">Multi-pass membrane protein</topology>
    </subcellularLocation>
</comment>
<dbReference type="SMART" id="SM00388">
    <property type="entry name" value="HisKA"/>
    <property type="match status" value="1"/>
</dbReference>
<keyword evidence="11" id="KW-0378">Hydrolase</keyword>
<dbReference type="InterPro" id="IPR050980">
    <property type="entry name" value="2C_sensor_his_kinase"/>
</dbReference>
<evidence type="ECO:0000256" key="10">
    <source>
        <dbReference type="ARBA" id="ARBA00022777"/>
    </source>
</evidence>
<evidence type="ECO:0000256" key="16">
    <source>
        <dbReference type="ARBA" id="ARBA00023016"/>
    </source>
</evidence>
<dbReference type="PROSITE" id="PS50885">
    <property type="entry name" value="HAMP"/>
    <property type="match status" value="1"/>
</dbReference>
<dbReference type="SUPFAM" id="SSF47384">
    <property type="entry name" value="Homodimeric domain of signal transducing histidine kinase"/>
    <property type="match status" value="1"/>
</dbReference>
<gene>
    <name evidence="25" type="ORF">SAMN06265795_10788</name>
</gene>
<evidence type="ECO:0000256" key="18">
    <source>
        <dbReference type="ARBA" id="ARBA00023211"/>
    </source>
</evidence>
<comment type="cofactor">
    <cofactor evidence="2">
        <name>Mn(2+)</name>
        <dbReference type="ChEBI" id="CHEBI:29035"/>
    </cofactor>
</comment>
<evidence type="ECO:0000256" key="1">
    <source>
        <dbReference type="ARBA" id="ARBA00000085"/>
    </source>
</evidence>
<evidence type="ECO:0000256" key="9">
    <source>
        <dbReference type="ARBA" id="ARBA00022741"/>
    </source>
</evidence>
<evidence type="ECO:0000256" key="20">
    <source>
        <dbReference type="ARBA" id="ARBA00041776"/>
    </source>
</evidence>
<evidence type="ECO:0000256" key="5">
    <source>
        <dbReference type="ARBA" id="ARBA00012438"/>
    </source>
</evidence>
<dbReference type="InterPro" id="IPR004358">
    <property type="entry name" value="Sig_transdc_His_kin-like_C"/>
</dbReference>
<keyword evidence="14" id="KW-0904">Protein phosphatase</keyword>
<evidence type="ECO:0000256" key="15">
    <source>
        <dbReference type="ARBA" id="ARBA00023012"/>
    </source>
</evidence>
<keyword evidence="26" id="KW-1185">Reference proteome</keyword>
<dbReference type="CDD" id="cd00082">
    <property type="entry name" value="HisKA"/>
    <property type="match status" value="1"/>
</dbReference>
<dbReference type="Gene3D" id="3.30.565.10">
    <property type="entry name" value="Histidine kinase-like ATPase, C-terminal domain"/>
    <property type="match status" value="1"/>
</dbReference>
<keyword evidence="17" id="KW-0843">Virulence</keyword>
<dbReference type="EC" id="2.7.13.3" evidence="5"/>
<dbReference type="PROSITE" id="PS50109">
    <property type="entry name" value="HIS_KIN"/>
    <property type="match status" value="1"/>
</dbReference>
<reference evidence="25 26" key="1">
    <citation type="submission" date="2017-06" db="EMBL/GenBank/DDBJ databases">
        <authorList>
            <person name="Kim H.J."/>
            <person name="Triplett B.A."/>
        </authorList>
    </citation>
    <scope>NUCLEOTIDE SEQUENCE [LARGE SCALE GENOMIC DNA]</scope>
    <source>
        <strain evidence="25 26">U15</strain>
    </source>
</reference>
<dbReference type="InterPro" id="IPR003660">
    <property type="entry name" value="HAMP_dom"/>
</dbReference>
<dbReference type="InterPro" id="IPR036097">
    <property type="entry name" value="HisK_dim/P_sf"/>
</dbReference>
<evidence type="ECO:0000313" key="26">
    <source>
        <dbReference type="Proteomes" id="UP000198284"/>
    </source>
</evidence>
<accession>A0A239HNN8</accession>
<evidence type="ECO:0000256" key="14">
    <source>
        <dbReference type="ARBA" id="ARBA00022912"/>
    </source>
</evidence>
<keyword evidence="18" id="KW-0464">Manganese</keyword>
<protein>
    <recommendedName>
        <fullName evidence="19">Signal transduction histidine-protein kinase/phosphatase MprB</fullName>
        <ecNumber evidence="5">2.7.13.3</ecNumber>
    </recommendedName>
    <alternativeName>
        <fullName evidence="20">Mycobacterial persistence regulator B</fullName>
    </alternativeName>
</protein>
<evidence type="ECO:0000256" key="11">
    <source>
        <dbReference type="ARBA" id="ARBA00022801"/>
    </source>
</evidence>
<keyword evidence="6" id="KW-1003">Cell membrane</keyword>
<keyword evidence="15" id="KW-0902">Two-component regulatory system</keyword>
<evidence type="ECO:0000256" key="8">
    <source>
        <dbReference type="ARBA" id="ARBA00022679"/>
    </source>
</evidence>
<evidence type="ECO:0000313" key="25">
    <source>
        <dbReference type="EMBL" id="SNS82969.1"/>
    </source>
</evidence>
<dbReference type="PANTHER" id="PTHR44936">
    <property type="entry name" value="SENSOR PROTEIN CREC"/>
    <property type="match status" value="1"/>
</dbReference>
<sequence length="467" mass="50171">MGRLFWKFFILIWLAQLVSVLGISGAIWLKDRDAARHAEVIESGPRAGMALDAAEIALRYGGSDALRDLLQQQRREQMFALDADGRDLLGRPVDAALLASLRQTSGRDDRGGVRQLHGKDGSSWLVYLKRHEPPPGMRPGGPLLGDFRGPRPPGPGGPGPGPGPRFHYMPVLYAMLASLLAALLLARHFARPIRNLRTAFDAAASGNLEARIGPAMGRRRDELNDLGRDFDRMAAQLQASMNSQKRLLHDVSHELRSPLARLQVAIGLARQRPERVDASLDRIERESARMNALIGGLLTLSRLESGAGVEREEVSLNELAEVIAEDARFEAQSAGKDIRLEEAGQAMVRSGAELLHSALENVVRNAMHYTAPGTAVRIRVERDAAAGQACVTVCDHGPGVPEAELETIFRPFVQSSASSKSAEGFGLGLAIAERIVKAHGGAIRAANAAEGGLCITICLPLSAAAPA</sequence>
<comment type="cofactor">
    <cofactor evidence="3">
        <name>Mg(2+)</name>
        <dbReference type="ChEBI" id="CHEBI:18420"/>
    </cofactor>
</comment>
<dbReference type="InterPro" id="IPR003594">
    <property type="entry name" value="HATPase_dom"/>
</dbReference>
<dbReference type="EMBL" id="FZOT01000007">
    <property type="protein sequence ID" value="SNS82969.1"/>
    <property type="molecule type" value="Genomic_DNA"/>
</dbReference>
<keyword evidence="22" id="KW-0472">Membrane</keyword>
<evidence type="ECO:0000256" key="21">
    <source>
        <dbReference type="SAM" id="MobiDB-lite"/>
    </source>
</evidence>
<dbReference type="PANTHER" id="PTHR44936:SF9">
    <property type="entry name" value="SENSOR PROTEIN CREC"/>
    <property type="match status" value="1"/>
</dbReference>
<evidence type="ECO:0000259" key="24">
    <source>
        <dbReference type="PROSITE" id="PS50885"/>
    </source>
</evidence>
<proteinExistence type="predicted"/>
<feature type="transmembrane region" description="Helical" evidence="22">
    <location>
        <begin position="6"/>
        <end position="29"/>
    </location>
</feature>
<keyword evidence="8" id="KW-0808">Transferase</keyword>
<dbReference type="InterPro" id="IPR003661">
    <property type="entry name" value="HisK_dim/P_dom"/>
</dbReference>
<keyword evidence="22" id="KW-0812">Transmembrane</keyword>
<organism evidence="25 26">
    <name type="scientific">Noviherbaspirillum humi</name>
    <dbReference type="NCBI Taxonomy" id="1688639"/>
    <lineage>
        <taxon>Bacteria</taxon>
        <taxon>Pseudomonadati</taxon>
        <taxon>Pseudomonadota</taxon>
        <taxon>Betaproteobacteria</taxon>
        <taxon>Burkholderiales</taxon>
        <taxon>Oxalobacteraceae</taxon>
        <taxon>Noviherbaspirillum</taxon>
    </lineage>
</organism>
<evidence type="ECO:0000256" key="4">
    <source>
        <dbReference type="ARBA" id="ARBA00004651"/>
    </source>
</evidence>
<feature type="transmembrane region" description="Helical" evidence="22">
    <location>
        <begin position="171"/>
        <end position="190"/>
    </location>
</feature>
<evidence type="ECO:0000256" key="22">
    <source>
        <dbReference type="SAM" id="Phobius"/>
    </source>
</evidence>
<dbReference type="AlphaFoldDB" id="A0A239HNN8"/>
<evidence type="ECO:0000256" key="12">
    <source>
        <dbReference type="ARBA" id="ARBA00022840"/>
    </source>
</evidence>
<dbReference type="PRINTS" id="PR00344">
    <property type="entry name" value="BCTRLSENSOR"/>
</dbReference>
<keyword evidence="7" id="KW-0597">Phosphoprotein</keyword>
<dbReference type="Proteomes" id="UP000198284">
    <property type="component" value="Unassembled WGS sequence"/>
</dbReference>
<dbReference type="SMART" id="SM00387">
    <property type="entry name" value="HATPase_c"/>
    <property type="match status" value="1"/>
</dbReference>
<dbReference type="Pfam" id="PF00672">
    <property type="entry name" value="HAMP"/>
    <property type="match status" value="1"/>
</dbReference>
<evidence type="ECO:0000256" key="19">
    <source>
        <dbReference type="ARBA" id="ARBA00040454"/>
    </source>
</evidence>
<dbReference type="Gene3D" id="1.10.287.130">
    <property type="match status" value="1"/>
</dbReference>
<dbReference type="Gene3D" id="6.10.340.10">
    <property type="match status" value="1"/>
</dbReference>
<dbReference type="RefSeq" id="WP_089399683.1">
    <property type="nucleotide sequence ID" value="NZ_FZOT01000007.1"/>
</dbReference>
<keyword evidence="22" id="KW-1133">Transmembrane helix</keyword>
<dbReference type="GO" id="GO:0005524">
    <property type="term" value="F:ATP binding"/>
    <property type="evidence" value="ECO:0007669"/>
    <property type="project" value="UniProtKB-KW"/>
</dbReference>
<dbReference type="Pfam" id="PF02518">
    <property type="entry name" value="HATPase_c"/>
    <property type="match status" value="1"/>
</dbReference>
<evidence type="ECO:0000256" key="13">
    <source>
        <dbReference type="ARBA" id="ARBA00022842"/>
    </source>
</evidence>
<dbReference type="CDD" id="cd06225">
    <property type="entry name" value="HAMP"/>
    <property type="match status" value="1"/>
</dbReference>
<comment type="catalytic activity">
    <reaction evidence="1">
        <text>ATP + protein L-histidine = ADP + protein N-phospho-L-histidine.</text>
        <dbReference type="EC" id="2.7.13.3"/>
    </reaction>
</comment>
<evidence type="ECO:0000259" key="23">
    <source>
        <dbReference type="PROSITE" id="PS50109"/>
    </source>
</evidence>
<dbReference type="GO" id="GO:0005886">
    <property type="term" value="C:plasma membrane"/>
    <property type="evidence" value="ECO:0007669"/>
    <property type="project" value="UniProtKB-SubCell"/>
</dbReference>
<feature type="compositionally biased region" description="Pro residues" evidence="21">
    <location>
        <begin position="150"/>
        <end position="162"/>
    </location>
</feature>
<feature type="domain" description="HAMP" evidence="24">
    <location>
        <begin position="187"/>
        <end position="242"/>
    </location>
</feature>
<keyword evidence="13" id="KW-0460">Magnesium</keyword>
<dbReference type="SUPFAM" id="SSF55874">
    <property type="entry name" value="ATPase domain of HSP90 chaperone/DNA topoisomerase II/histidine kinase"/>
    <property type="match status" value="1"/>
</dbReference>
<dbReference type="InterPro" id="IPR036890">
    <property type="entry name" value="HATPase_C_sf"/>
</dbReference>
<keyword evidence="10 25" id="KW-0418">Kinase</keyword>
<evidence type="ECO:0000256" key="7">
    <source>
        <dbReference type="ARBA" id="ARBA00022553"/>
    </source>
</evidence>
<dbReference type="InterPro" id="IPR005467">
    <property type="entry name" value="His_kinase_dom"/>
</dbReference>
<dbReference type="OrthoDB" id="9804645at2"/>
<feature type="region of interest" description="Disordered" evidence="21">
    <location>
        <begin position="135"/>
        <end position="162"/>
    </location>
</feature>
<dbReference type="Pfam" id="PF00512">
    <property type="entry name" value="HisKA"/>
    <property type="match status" value="1"/>
</dbReference>
<keyword evidence="12" id="KW-0067">ATP-binding</keyword>
<dbReference type="SMART" id="SM00304">
    <property type="entry name" value="HAMP"/>
    <property type="match status" value="1"/>
</dbReference>
<feature type="domain" description="Histidine kinase" evidence="23">
    <location>
        <begin position="250"/>
        <end position="463"/>
    </location>
</feature>